<name>A0ABU7R8Z0_9ACTN</name>
<sequence>MITKEIQRAGIPVVQVTNLTKIAEGIGANRIMRGNSVLHVFGDPTLPKAAEEKYRHDRALKALDMLEEMPPEGQTAIIED</sequence>
<evidence type="ECO:0000313" key="1">
    <source>
        <dbReference type="EMBL" id="MEE6146894.1"/>
    </source>
</evidence>
<protein>
    <submittedName>
        <fullName evidence="1">Uncharacterized protein</fullName>
    </submittedName>
</protein>
<gene>
    <name evidence="1" type="ORF">VXJ25_02610</name>
</gene>
<reference evidence="1 2" key="1">
    <citation type="submission" date="2024-01" db="EMBL/GenBank/DDBJ databases">
        <title>Description of Olsenella sp. nov., isolated from pig feces.</title>
        <authorList>
            <person name="Chang Y.-H."/>
        </authorList>
    </citation>
    <scope>NUCLEOTIDE SEQUENCE [LARGE SCALE GENOMIC DNA]</scope>
    <source>
        <strain evidence="1 2">YH-ols2223</strain>
    </source>
</reference>
<keyword evidence="2" id="KW-1185">Reference proteome</keyword>
<accession>A0ABU7R8Z0</accession>
<dbReference type="RefSeq" id="WP_330957661.1">
    <property type="nucleotide sequence ID" value="NZ_JAZGJQ010000002.1"/>
</dbReference>
<dbReference type="EMBL" id="JAZGJQ010000002">
    <property type="protein sequence ID" value="MEE6146894.1"/>
    <property type="molecule type" value="Genomic_DNA"/>
</dbReference>
<organism evidence="1 2">
    <name type="scientific">Olsenella absiana</name>
    <dbReference type="NCBI Taxonomy" id="3115222"/>
    <lineage>
        <taxon>Bacteria</taxon>
        <taxon>Bacillati</taxon>
        <taxon>Actinomycetota</taxon>
        <taxon>Coriobacteriia</taxon>
        <taxon>Coriobacteriales</taxon>
        <taxon>Atopobiaceae</taxon>
        <taxon>Olsenella</taxon>
    </lineage>
</organism>
<proteinExistence type="predicted"/>
<evidence type="ECO:0000313" key="2">
    <source>
        <dbReference type="Proteomes" id="UP001332931"/>
    </source>
</evidence>
<comment type="caution">
    <text evidence="1">The sequence shown here is derived from an EMBL/GenBank/DDBJ whole genome shotgun (WGS) entry which is preliminary data.</text>
</comment>
<dbReference type="Proteomes" id="UP001332931">
    <property type="component" value="Unassembled WGS sequence"/>
</dbReference>